<dbReference type="EMBL" id="CP019602">
    <property type="protein sequence ID" value="ARU17105.1"/>
    <property type="molecule type" value="Genomic_DNA"/>
</dbReference>
<dbReference type="AlphaFoldDB" id="A0A1Z1FED2"/>
<accession>A0A1Z1FED2</accession>
<proteinExistence type="predicted"/>
<organism evidence="1 2">
    <name type="scientific">Croceicoccus marinus</name>
    <dbReference type="NCBI Taxonomy" id="450378"/>
    <lineage>
        <taxon>Bacteria</taxon>
        <taxon>Pseudomonadati</taxon>
        <taxon>Pseudomonadota</taxon>
        <taxon>Alphaproteobacteria</taxon>
        <taxon>Sphingomonadales</taxon>
        <taxon>Erythrobacteraceae</taxon>
        <taxon>Croceicoccus</taxon>
    </lineage>
</organism>
<dbReference type="Proteomes" id="UP000195807">
    <property type="component" value="Chromosome"/>
</dbReference>
<evidence type="ECO:0000313" key="2">
    <source>
        <dbReference type="Proteomes" id="UP000195807"/>
    </source>
</evidence>
<name>A0A1Z1FED2_9SPHN</name>
<sequence length="100" mass="11616">MPFYRVMIHGSNFSASRACDGERHGFYTTRFVQALNPTRAEFKAVDWVRKKYVRNFGAPGRDPMPIMRRESVQKVRAMPPMIRRGAGFTLYRSEEDGDQI</sequence>
<protein>
    <submittedName>
        <fullName evidence="1">Uncharacterized protein</fullName>
    </submittedName>
</protein>
<evidence type="ECO:0000313" key="1">
    <source>
        <dbReference type="EMBL" id="ARU17105.1"/>
    </source>
</evidence>
<dbReference type="KEGG" id="cman:A9D14_14205"/>
<reference evidence="1 2" key="1">
    <citation type="submission" date="2017-01" db="EMBL/GenBank/DDBJ databases">
        <title>Complete genome sequence of esterase-producing bacterium Croceicoccus marinus E4A9.</title>
        <authorList>
            <person name="Wu Y.-H."/>
            <person name="Cheng H."/>
            <person name="Xu L."/>
            <person name="Huo Y.-Y."/>
            <person name="Wang C.-S."/>
            <person name="Xu X.-W."/>
        </authorList>
    </citation>
    <scope>NUCLEOTIDE SEQUENCE [LARGE SCALE GENOMIC DNA]</scope>
    <source>
        <strain evidence="1 2">E4A9</strain>
    </source>
</reference>
<gene>
    <name evidence="1" type="ORF">A9D14_14205</name>
</gene>
<keyword evidence="2" id="KW-1185">Reference proteome</keyword>